<keyword evidence="1" id="KW-0732">Signal</keyword>
<sequence>MATTKTQAKTAFLLLNLVFFTFSSGQLLNLPGLRCVNETQKLADCALLLHSIGFGPVRPVNSRLRPCCSLLMNLTSADASLCLCVAAKLNLLGLNISVPVDILLILGICGKPVPSDLPCT</sequence>
<dbReference type="PANTHER" id="PTHR31731">
    <property type="match status" value="1"/>
</dbReference>
<feature type="chain" id="PRO_5029474541" description="Hydrophobic seed protein domain-containing protein" evidence="1">
    <location>
        <begin position="26"/>
        <end position="120"/>
    </location>
</feature>
<dbReference type="InterPro" id="IPR027923">
    <property type="entry name" value="Hydrophob_seed_dom"/>
</dbReference>
<accession>A0A7I8JU88</accession>
<dbReference type="EMBL" id="LR743605">
    <property type="protein sequence ID" value="CAA2634680.1"/>
    <property type="molecule type" value="Genomic_DNA"/>
</dbReference>
<reference evidence="3 4" key="1">
    <citation type="submission" date="2019-12" db="EMBL/GenBank/DDBJ databases">
        <authorList>
            <person name="Scholz U."/>
            <person name="Mascher M."/>
            <person name="Fiebig A."/>
        </authorList>
    </citation>
    <scope>NUCLEOTIDE SEQUENCE</scope>
</reference>
<proteinExistence type="predicted"/>
<keyword evidence="4" id="KW-1185">Reference proteome</keyword>
<evidence type="ECO:0000259" key="2">
    <source>
        <dbReference type="Pfam" id="PF14547"/>
    </source>
</evidence>
<dbReference type="EMBL" id="CACRZD030000018">
    <property type="protein sequence ID" value="CAA6673664.1"/>
    <property type="molecule type" value="Genomic_DNA"/>
</dbReference>
<dbReference type="Proteomes" id="UP001189122">
    <property type="component" value="Unassembled WGS sequence"/>
</dbReference>
<feature type="signal peptide" evidence="1">
    <location>
        <begin position="1"/>
        <end position="25"/>
    </location>
</feature>
<dbReference type="InterPro" id="IPR051636">
    <property type="entry name" value="Plant_LTP/defense-related"/>
</dbReference>
<feature type="domain" description="Hydrophobic seed protein" evidence="2">
    <location>
        <begin position="35"/>
        <end position="119"/>
    </location>
</feature>
<dbReference type="Gene3D" id="1.10.110.10">
    <property type="entry name" value="Plant lipid-transfer and hydrophobic proteins"/>
    <property type="match status" value="1"/>
</dbReference>
<dbReference type="SUPFAM" id="SSF47699">
    <property type="entry name" value="Bifunctional inhibitor/lipid-transfer protein/seed storage 2S albumin"/>
    <property type="match status" value="1"/>
</dbReference>
<dbReference type="InterPro" id="IPR036312">
    <property type="entry name" value="Bifun_inhib/LTP/seed_sf"/>
</dbReference>
<dbReference type="AlphaFoldDB" id="A0A7I8JU88"/>
<name>A0A7I8JU88_SPIIN</name>
<evidence type="ECO:0000313" key="3">
    <source>
        <dbReference type="EMBL" id="CAA2634680.1"/>
    </source>
</evidence>
<dbReference type="Pfam" id="PF14547">
    <property type="entry name" value="Hydrophob_seed"/>
    <property type="match status" value="1"/>
</dbReference>
<organism evidence="3">
    <name type="scientific">Spirodela intermedia</name>
    <name type="common">Intermediate duckweed</name>
    <dbReference type="NCBI Taxonomy" id="51605"/>
    <lineage>
        <taxon>Eukaryota</taxon>
        <taxon>Viridiplantae</taxon>
        <taxon>Streptophyta</taxon>
        <taxon>Embryophyta</taxon>
        <taxon>Tracheophyta</taxon>
        <taxon>Spermatophyta</taxon>
        <taxon>Magnoliopsida</taxon>
        <taxon>Liliopsida</taxon>
        <taxon>Araceae</taxon>
        <taxon>Lemnoideae</taxon>
        <taxon>Spirodela</taxon>
    </lineage>
</organism>
<gene>
    <name evidence="3" type="ORF">SI7747_18020081</name>
</gene>
<protein>
    <recommendedName>
        <fullName evidence="2">Hydrophobic seed protein domain-containing protein</fullName>
    </recommendedName>
</protein>
<evidence type="ECO:0000256" key="1">
    <source>
        <dbReference type="SAM" id="SignalP"/>
    </source>
</evidence>
<evidence type="ECO:0000313" key="4">
    <source>
        <dbReference type="Proteomes" id="UP001189122"/>
    </source>
</evidence>